<protein>
    <submittedName>
        <fullName evidence="3">TRAP transporter permease</fullName>
    </submittedName>
</protein>
<evidence type="ECO:0000259" key="2">
    <source>
        <dbReference type="Pfam" id="PF06808"/>
    </source>
</evidence>
<feature type="transmembrane region" description="Helical" evidence="1">
    <location>
        <begin position="7"/>
        <end position="28"/>
    </location>
</feature>
<comment type="caution">
    <text evidence="3">The sequence shown here is derived from an EMBL/GenBank/DDBJ whole genome shotgun (WGS) entry which is preliminary data.</text>
</comment>
<dbReference type="Proteomes" id="UP001597040">
    <property type="component" value="Unassembled WGS sequence"/>
</dbReference>
<organism evidence="3 4">
    <name type="scientific">Virgibacillus byunsanensis</name>
    <dbReference type="NCBI Taxonomy" id="570945"/>
    <lineage>
        <taxon>Bacteria</taxon>
        <taxon>Bacillati</taxon>
        <taxon>Bacillota</taxon>
        <taxon>Bacilli</taxon>
        <taxon>Bacillales</taxon>
        <taxon>Bacillaceae</taxon>
        <taxon>Virgibacillus</taxon>
    </lineage>
</organism>
<feature type="transmembrane region" description="Helical" evidence="1">
    <location>
        <begin position="486"/>
        <end position="509"/>
    </location>
</feature>
<feature type="transmembrane region" description="Helical" evidence="1">
    <location>
        <begin position="577"/>
        <end position="597"/>
    </location>
</feature>
<dbReference type="InterPro" id="IPR011853">
    <property type="entry name" value="TRAP_DctM-Dct_fused"/>
</dbReference>
<feature type="transmembrane region" description="Helical" evidence="1">
    <location>
        <begin position="521"/>
        <end position="538"/>
    </location>
</feature>
<feature type="transmembrane region" description="Helical" evidence="1">
    <location>
        <begin position="336"/>
        <end position="355"/>
    </location>
</feature>
<keyword evidence="1" id="KW-1133">Transmembrane helix</keyword>
<feature type="transmembrane region" description="Helical" evidence="1">
    <location>
        <begin position="294"/>
        <end position="315"/>
    </location>
</feature>
<evidence type="ECO:0000256" key="1">
    <source>
        <dbReference type="SAM" id="Phobius"/>
    </source>
</evidence>
<feature type="transmembrane region" description="Helical" evidence="1">
    <location>
        <begin position="544"/>
        <end position="565"/>
    </location>
</feature>
<feature type="transmembrane region" description="Helical" evidence="1">
    <location>
        <begin position="67"/>
        <end position="85"/>
    </location>
</feature>
<reference evidence="4" key="1">
    <citation type="journal article" date="2019" name="Int. J. Syst. Evol. Microbiol.">
        <title>The Global Catalogue of Microorganisms (GCM) 10K type strain sequencing project: providing services to taxonomists for standard genome sequencing and annotation.</title>
        <authorList>
            <consortium name="The Broad Institute Genomics Platform"/>
            <consortium name="The Broad Institute Genome Sequencing Center for Infectious Disease"/>
            <person name="Wu L."/>
            <person name="Ma J."/>
        </authorList>
    </citation>
    <scope>NUCLEOTIDE SEQUENCE [LARGE SCALE GENOMIC DNA]</scope>
    <source>
        <strain evidence="4">CCUG 56754</strain>
    </source>
</reference>
<feature type="domain" description="TRAP C4-dicarboxylate transport system permease DctM subunit" evidence="2">
    <location>
        <begin position="111"/>
        <end position="535"/>
    </location>
</feature>
<feature type="transmembrane region" description="Helical" evidence="1">
    <location>
        <begin position="603"/>
        <end position="621"/>
    </location>
</feature>
<dbReference type="PANTHER" id="PTHR43849:SF2">
    <property type="entry name" value="BLL3936 PROTEIN"/>
    <property type="match status" value="1"/>
</dbReference>
<dbReference type="RefSeq" id="WP_390359765.1">
    <property type="nucleotide sequence ID" value="NZ_JBHTKJ010000007.1"/>
</dbReference>
<gene>
    <name evidence="3" type="ORF">ACFQ3N_02355</name>
</gene>
<name>A0ABW3LFU7_9BACI</name>
<sequence>MRKLHGFTRIYAFIIGVSLTLITFYTAFEGVFLPMIQRSIHLNLILALVFLWFPARQNKSPRDRPSVLDYTLSILSILSLFWTLFNHPRFLTRILFYSDLSLLDMMSGIIIIVLTIEAGRRTMGWVLTSLSLIFICYGLFGQYMPSILSHSGLGIQDLVEIMYYSGDGLFGSLMGLSATILFSFIAFGTFLQGTNTDRYYMDISLAIAGNKAGGPAKVSVLSSAAMGSISGSTMANVVTTGTLTIPLMKKTGYKPHEAGAIETVASAAGQITPPIMGTGAFLMAEVIGVKYLDIMMVSIIPALIFFTTIWFFIDAKARKKGISGLDKNETPDLKKSIIRSWHLFLPIVILVIMLLNNFTPFIAGSVTTILIFIMAMLRKETRMGIKKLFLIIEKCSINMMMITGIIACAAIIVAVINQTGMMMKSTSIILSLSGGSLIITILLLALLSYILGMGLPVVTAYLILAALGAPALIELGIPALAAHLTIFWFSQLSTITPPVCMTAFAAAAIAKANPMRTGFNALKIGTPFYLVPILFLFTDILTGNWLTGIIVGISAMSALYMFSGSTEGYLFGQANKYVRSLGMLGFLCIFSSTFNLFSLIESLIILSIGILISLAIWVYQAKNNSRTSNHKIEHIG</sequence>
<dbReference type="InterPro" id="IPR010656">
    <property type="entry name" value="DctM"/>
</dbReference>
<feature type="transmembrane region" description="Helical" evidence="1">
    <location>
        <begin position="40"/>
        <end position="55"/>
    </location>
</feature>
<feature type="transmembrane region" description="Helical" evidence="1">
    <location>
        <begin position="169"/>
        <end position="191"/>
    </location>
</feature>
<feature type="transmembrane region" description="Helical" evidence="1">
    <location>
        <begin position="123"/>
        <end position="140"/>
    </location>
</feature>
<evidence type="ECO:0000313" key="4">
    <source>
        <dbReference type="Proteomes" id="UP001597040"/>
    </source>
</evidence>
<keyword evidence="4" id="KW-1185">Reference proteome</keyword>
<feature type="transmembrane region" description="Helical" evidence="1">
    <location>
        <begin position="428"/>
        <end position="451"/>
    </location>
</feature>
<feature type="transmembrane region" description="Helical" evidence="1">
    <location>
        <begin position="397"/>
        <end position="416"/>
    </location>
</feature>
<feature type="transmembrane region" description="Helical" evidence="1">
    <location>
        <begin position="97"/>
        <end position="116"/>
    </location>
</feature>
<evidence type="ECO:0000313" key="3">
    <source>
        <dbReference type="EMBL" id="MFD1037266.1"/>
    </source>
</evidence>
<feature type="transmembrane region" description="Helical" evidence="1">
    <location>
        <begin position="361"/>
        <end position="377"/>
    </location>
</feature>
<dbReference type="EMBL" id="JBHTKJ010000007">
    <property type="protein sequence ID" value="MFD1037266.1"/>
    <property type="molecule type" value="Genomic_DNA"/>
</dbReference>
<feature type="transmembrane region" description="Helical" evidence="1">
    <location>
        <begin position="458"/>
        <end position="480"/>
    </location>
</feature>
<accession>A0ABW3LFU7</accession>
<dbReference type="PANTHER" id="PTHR43849">
    <property type="entry name" value="BLL3936 PROTEIN"/>
    <property type="match status" value="1"/>
</dbReference>
<proteinExistence type="predicted"/>
<keyword evidence="1" id="KW-0812">Transmembrane</keyword>
<dbReference type="Pfam" id="PF06808">
    <property type="entry name" value="DctM"/>
    <property type="match status" value="1"/>
</dbReference>
<keyword evidence="1" id="KW-0472">Membrane</keyword>
<dbReference type="NCBIfam" id="TIGR02123">
    <property type="entry name" value="TRAP_fused"/>
    <property type="match status" value="1"/>
</dbReference>